<name>A0ABU7IN86_9FLAO</name>
<feature type="non-terminal residue" evidence="1">
    <location>
        <position position="73"/>
    </location>
</feature>
<keyword evidence="2" id="KW-1185">Reference proteome</keyword>
<gene>
    <name evidence="1" type="ORF">V1H85_18290</name>
</gene>
<comment type="caution">
    <text evidence="1">The sequence shown here is derived from an EMBL/GenBank/DDBJ whole genome shotgun (WGS) entry which is preliminary data.</text>
</comment>
<evidence type="ECO:0000313" key="1">
    <source>
        <dbReference type="EMBL" id="MEE1974408.1"/>
    </source>
</evidence>
<feature type="non-terminal residue" evidence="1">
    <location>
        <position position="1"/>
    </location>
</feature>
<dbReference type="Proteomes" id="UP001343698">
    <property type="component" value="Unassembled WGS sequence"/>
</dbReference>
<sequence>LKRDTQHEKYNSLQKKIEGLDYIKTLHFKYTESQTHRQKFGRKHLYTPVIDDVKNQTIGVIEDELKKGWFEYY</sequence>
<accession>A0ABU7IN86</accession>
<protein>
    <submittedName>
        <fullName evidence="1">Uncharacterized protein</fullName>
    </submittedName>
</protein>
<reference evidence="1 2" key="1">
    <citation type="submission" date="2024-01" db="EMBL/GenBank/DDBJ databases">
        <title>Maribacter spp. originated from different algae showed divergent polysaccharides utilization ability.</title>
        <authorList>
            <person name="Wang H."/>
            <person name="Wu Y."/>
        </authorList>
    </citation>
    <scope>NUCLEOTIDE SEQUENCE [LARGE SCALE GENOMIC DNA]</scope>
    <source>
        <strain evidence="1 2">KPT27_14</strain>
    </source>
</reference>
<evidence type="ECO:0000313" key="2">
    <source>
        <dbReference type="Proteomes" id="UP001343698"/>
    </source>
</evidence>
<dbReference type="EMBL" id="JAZDDF010000165">
    <property type="protein sequence ID" value="MEE1974408.1"/>
    <property type="molecule type" value="Genomic_DNA"/>
</dbReference>
<organism evidence="1 2">
    <name type="scientific">Maribacter flavus</name>
    <dbReference type="NCBI Taxonomy" id="1658664"/>
    <lineage>
        <taxon>Bacteria</taxon>
        <taxon>Pseudomonadati</taxon>
        <taxon>Bacteroidota</taxon>
        <taxon>Flavobacteriia</taxon>
        <taxon>Flavobacteriales</taxon>
        <taxon>Flavobacteriaceae</taxon>
        <taxon>Maribacter</taxon>
    </lineage>
</organism>
<dbReference type="RefSeq" id="WP_330072596.1">
    <property type="nucleotide sequence ID" value="NZ_JAZDDF010000165.1"/>
</dbReference>
<proteinExistence type="predicted"/>